<feature type="binding site" evidence="11">
    <location>
        <position position="1194"/>
    </location>
    <ligand>
        <name>ATP</name>
        <dbReference type="ChEBI" id="CHEBI:30616"/>
    </ligand>
</feature>
<evidence type="ECO:0000256" key="2">
    <source>
        <dbReference type="ARBA" id="ARBA00003861"/>
    </source>
</evidence>
<comment type="pathway">
    <text evidence="3">Protein modification; protein ubiquitination.</text>
</comment>
<dbReference type="SUPFAM" id="SSF52402">
    <property type="entry name" value="Adenine nucleotide alpha hydrolases-like"/>
    <property type="match status" value="1"/>
</dbReference>
<accession>A0ABQ8BMW5</accession>
<dbReference type="InterPro" id="IPR006016">
    <property type="entry name" value="UspA"/>
</dbReference>
<feature type="region of interest" description="Disordered" evidence="13">
    <location>
        <begin position="1006"/>
        <end position="1041"/>
    </location>
</feature>
<gene>
    <name evidence="16" type="ORF">HID58_037993</name>
</gene>
<feature type="region of interest" description="Disordered" evidence="13">
    <location>
        <begin position="931"/>
        <end position="973"/>
    </location>
</feature>
<dbReference type="Pfam" id="PF00582">
    <property type="entry name" value="Usp"/>
    <property type="match status" value="1"/>
</dbReference>
<comment type="catalytic activity">
    <reaction evidence="1">
        <text>S-ubiquitinyl-[E2 ubiquitin-conjugating enzyme]-L-cysteine + [acceptor protein]-L-lysine = [E2 ubiquitin-conjugating enzyme]-L-cysteine + N(6)-ubiquitinyl-[acceptor protein]-L-lysine.</text>
        <dbReference type="EC" id="2.3.2.27"/>
    </reaction>
</comment>
<dbReference type="CDD" id="cd16655">
    <property type="entry name" value="RING-Ubox_WDSUB1-like"/>
    <property type="match status" value="1"/>
</dbReference>
<dbReference type="PROSITE" id="PS00107">
    <property type="entry name" value="PROTEIN_KINASE_ATP"/>
    <property type="match status" value="2"/>
</dbReference>
<evidence type="ECO:0000256" key="8">
    <source>
        <dbReference type="ARBA" id="ARBA00022777"/>
    </source>
</evidence>
<evidence type="ECO:0000256" key="13">
    <source>
        <dbReference type="SAM" id="MobiDB-lite"/>
    </source>
</evidence>
<evidence type="ECO:0000256" key="4">
    <source>
        <dbReference type="ARBA" id="ARBA00012483"/>
    </source>
</evidence>
<dbReference type="InterPro" id="IPR051348">
    <property type="entry name" value="U-box_ubiquitin_ligases"/>
</dbReference>
<comment type="caution">
    <text evidence="16">The sequence shown here is derived from an EMBL/GenBank/DDBJ whole genome shotgun (WGS) entry which is preliminary data.</text>
</comment>
<evidence type="ECO:0000256" key="7">
    <source>
        <dbReference type="ARBA" id="ARBA00022741"/>
    </source>
</evidence>
<dbReference type="CDD" id="cd01989">
    <property type="entry name" value="USP_STK_Ubox_N"/>
    <property type="match status" value="2"/>
</dbReference>
<dbReference type="InterPro" id="IPR001245">
    <property type="entry name" value="Ser-Thr/Tyr_kinase_cat_dom"/>
</dbReference>
<dbReference type="PROSITE" id="PS51698">
    <property type="entry name" value="U_BOX"/>
    <property type="match status" value="1"/>
</dbReference>
<dbReference type="Gene3D" id="3.30.40.10">
    <property type="entry name" value="Zinc/RING finger domain, C3HC4 (zinc finger)"/>
    <property type="match status" value="1"/>
</dbReference>
<evidence type="ECO:0000256" key="10">
    <source>
        <dbReference type="ARBA" id="ARBA00022840"/>
    </source>
</evidence>
<reference evidence="16 17" key="1">
    <citation type="submission" date="2021-05" db="EMBL/GenBank/DDBJ databases">
        <title>Genome Assembly of Synthetic Allotetraploid Brassica napus Reveals Homoeologous Exchanges between Subgenomes.</title>
        <authorList>
            <person name="Davis J.T."/>
        </authorList>
    </citation>
    <scope>NUCLEOTIDE SEQUENCE [LARGE SCALE GENOMIC DNA]</scope>
    <source>
        <strain evidence="17">cv. Da-Ae</strain>
        <tissue evidence="16">Seedling</tissue>
    </source>
</reference>
<dbReference type="Gene3D" id="3.30.200.20">
    <property type="entry name" value="Phosphorylase Kinase, domain 1"/>
    <property type="match status" value="2"/>
</dbReference>
<dbReference type="InterPro" id="IPR003613">
    <property type="entry name" value="Ubox_domain"/>
</dbReference>
<feature type="domain" description="Protein kinase" evidence="14">
    <location>
        <begin position="1167"/>
        <end position="1434"/>
    </location>
</feature>
<dbReference type="EMBL" id="JAGKQM010000010">
    <property type="protein sequence ID" value="KAH0906166.1"/>
    <property type="molecule type" value="Genomic_DNA"/>
</dbReference>
<evidence type="ECO:0000256" key="5">
    <source>
        <dbReference type="ARBA" id="ARBA00022527"/>
    </source>
</evidence>
<dbReference type="PROSITE" id="PS50011">
    <property type="entry name" value="PROTEIN_KINASE_DOM"/>
    <property type="match status" value="2"/>
</dbReference>
<protein>
    <recommendedName>
        <fullName evidence="4">RING-type E3 ubiquitin transferase</fullName>
        <ecNumber evidence="4">2.3.2.27</ecNumber>
    </recommendedName>
</protein>
<dbReference type="Proteomes" id="UP000824890">
    <property type="component" value="Unassembled WGS sequence"/>
</dbReference>
<evidence type="ECO:0000259" key="14">
    <source>
        <dbReference type="PROSITE" id="PS50011"/>
    </source>
</evidence>
<dbReference type="Gene3D" id="3.40.50.620">
    <property type="entry name" value="HUPs"/>
    <property type="match status" value="1"/>
</dbReference>
<dbReference type="SMART" id="SM00504">
    <property type="entry name" value="Ubox"/>
    <property type="match status" value="1"/>
</dbReference>
<feature type="region of interest" description="Disordered" evidence="13">
    <location>
        <begin position="341"/>
        <end position="365"/>
    </location>
</feature>
<feature type="compositionally biased region" description="Polar residues" evidence="13">
    <location>
        <begin position="1017"/>
        <end position="1041"/>
    </location>
</feature>
<dbReference type="EC" id="2.3.2.27" evidence="4"/>
<organism evidence="16 17">
    <name type="scientific">Brassica napus</name>
    <name type="common">Rape</name>
    <dbReference type="NCBI Taxonomy" id="3708"/>
    <lineage>
        <taxon>Eukaryota</taxon>
        <taxon>Viridiplantae</taxon>
        <taxon>Streptophyta</taxon>
        <taxon>Embryophyta</taxon>
        <taxon>Tracheophyta</taxon>
        <taxon>Spermatophyta</taxon>
        <taxon>Magnoliopsida</taxon>
        <taxon>eudicotyledons</taxon>
        <taxon>Gunneridae</taxon>
        <taxon>Pentapetalae</taxon>
        <taxon>rosids</taxon>
        <taxon>malvids</taxon>
        <taxon>Brassicales</taxon>
        <taxon>Brassicaceae</taxon>
        <taxon>Brassiceae</taxon>
        <taxon>Brassica</taxon>
    </lineage>
</organism>
<keyword evidence="5" id="KW-0723">Serine/threonine-protein kinase</keyword>
<evidence type="ECO:0000256" key="11">
    <source>
        <dbReference type="PROSITE-ProRule" id="PRU10141"/>
    </source>
</evidence>
<keyword evidence="10 11" id="KW-0067">ATP-binding</keyword>
<dbReference type="Pfam" id="PF07714">
    <property type="entry name" value="PK_Tyr_Ser-Thr"/>
    <property type="match status" value="2"/>
</dbReference>
<dbReference type="Pfam" id="PF04564">
    <property type="entry name" value="U-box"/>
    <property type="match status" value="1"/>
</dbReference>
<evidence type="ECO:0000256" key="1">
    <source>
        <dbReference type="ARBA" id="ARBA00000900"/>
    </source>
</evidence>
<feature type="domain" description="Protein kinase" evidence="14">
    <location>
        <begin position="397"/>
        <end position="662"/>
    </location>
</feature>
<dbReference type="InterPro" id="IPR008271">
    <property type="entry name" value="Ser/Thr_kinase_AS"/>
</dbReference>
<keyword evidence="6" id="KW-0808">Transferase</keyword>
<evidence type="ECO:0000313" key="16">
    <source>
        <dbReference type="EMBL" id="KAH0906166.1"/>
    </source>
</evidence>
<keyword evidence="7 11" id="KW-0547">Nucleotide-binding</keyword>
<keyword evidence="17" id="KW-1185">Reference proteome</keyword>
<evidence type="ECO:0000259" key="15">
    <source>
        <dbReference type="PROSITE" id="PS51698"/>
    </source>
</evidence>
<dbReference type="InterPro" id="IPR017441">
    <property type="entry name" value="Protein_kinase_ATP_BS"/>
</dbReference>
<evidence type="ECO:0000313" key="17">
    <source>
        <dbReference type="Proteomes" id="UP000824890"/>
    </source>
</evidence>
<evidence type="ECO:0000256" key="9">
    <source>
        <dbReference type="ARBA" id="ARBA00022786"/>
    </source>
</evidence>
<evidence type="ECO:0000256" key="12">
    <source>
        <dbReference type="SAM" id="Coils"/>
    </source>
</evidence>
<keyword evidence="9" id="KW-0833">Ubl conjugation pathway</keyword>
<keyword evidence="8" id="KW-0418">Kinase</keyword>
<name>A0ABQ8BMW5_BRANA</name>
<sequence>MNYFFKKSYLETKPVLDQVPTKAGSDVASPSQSLTIAVALSGSTKSKNVLKWALRKFSSDKNVIFKLIHVHPKITSVPTPSGKTVYMSEAPEDVVATYRRKMMEDTKETLLKPYRKIVAVAITREVNQHLISRLVVGSSSHVGLFRNRDVTAKIPAYVSDLCTVYVVSKGVYILTKDKLSSDGEINETILRDIGSERIDTSSYSSSLGHISDATLKSKSLAMSNHKRLEHLPTIVRGVSVHMETSSVDSYGTTSMSSGAAEKASSSLETSRSISWNITQSEDYFTGKQDTLDKITKLRDEHGHAQEMHALTQLETLNASLKLDEFEFEELQLKEHATKALKEKETQKFEPRRREEREVAQKREAKEKEKLKESSLVARKLQYQEFTWEEIKTATSSFSEDLNIGKGAYGDVYKCNLRHTVAAVKVLHSPESNLSKQFDQEIEILSKIRHPHLVLLLGACPEHGALVYEYMENGSLEDRLFQVSKSQPIPWFVRFRIAWEVASALIFLHKSKPTPIIHRDLKPANILLDQNFLSKVGDVGISTMLQVDPLLTQFTMYKQTSPVGTLCYIDPEYQRSGMLSFKSDVYAFGMIILQLLTALPAIALTYKVETAMGKNDEFIQILDKKAGDWPMEETRKLAALALSCTEIRAKDRPDLETQILPALESFKNVAVISRNLISSAPNQPPSHFLCPLLKDVMSEPCVAADGYTYDRRAIEEWMQDHRTSPVTNLPLQNINLLPNHSSYLEPKPVLDQLPTKAGSDVASPYQSTTIAIAISGSSKSKKIVKWAVEKFSSDKNVVFKLIHVHLKITSVPTPSGKIVSISEAPEDVAATYRRQVMDETKETLLKPYKRMCERKKVAVELQVLESNSVAVAITREVSKHLISRLVVGRSSHVGLNRDVTAKIAAYVSNLCTIYVVSKGVYIISKQSSSDVQMNETITDSGSERTDTSSCSSGSGHTSDAMSNAPKSKSLAMSDKRLQHLPTIVRGVSVRMETSSVDSYGTASMFSDAEEEVSKRSSPETSHTVSWNPPRSYMSSNDNVTQSEDYFTDNQDTFQEIRKLRDELRRAQGMYELAQVEALDASRKLNELHEFEELTLKEHVTKGLEEKETPTFEQMRREARDVAHRREAEMKATSEAKEKEQLKESSLVAPKLQYQEFTWEEIKTATSSFSKDLKIGMGAYGDVYKCNLHHTIAAVKVLHSPESNLSKQFDQELEILGKIRHPHLVLLLGACPEQGALVYEYMENGSLEDRLFRVNNSLPIPWFVRFRIAWEVASALVFLHKSKPKPIIHRDLKPANILLDQKFVSKVGDVGISTMIQVDPLLTQFTTYKQTSPVGTLCYIDPEYQRTGRLSPKSDVYAFGMIILQLLTALPAIALTYKVEMAMENNDDEELIKILDKKAGDWPMEETRKLAALALYCTEIRAKDRPDLENQILPTLESLNKVAENARNLISSATKPTPSHFLCPLLKPLLSGDVRSKQ</sequence>
<dbReference type="SUPFAM" id="SSF56112">
    <property type="entry name" value="Protein kinase-like (PK-like)"/>
    <property type="match status" value="2"/>
</dbReference>
<evidence type="ECO:0000256" key="6">
    <source>
        <dbReference type="ARBA" id="ARBA00022679"/>
    </source>
</evidence>
<evidence type="ECO:0000256" key="3">
    <source>
        <dbReference type="ARBA" id="ARBA00004906"/>
    </source>
</evidence>
<dbReference type="PROSITE" id="PS00108">
    <property type="entry name" value="PROTEIN_KINASE_ST"/>
    <property type="match status" value="2"/>
</dbReference>
<feature type="coiled-coil region" evidence="12">
    <location>
        <begin position="1048"/>
        <end position="1075"/>
    </location>
</feature>
<dbReference type="InterPro" id="IPR000719">
    <property type="entry name" value="Prot_kinase_dom"/>
</dbReference>
<dbReference type="SMART" id="SM00220">
    <property type="entry name" value="S_TKc"/>
    <property type="match status" value="2"/>
</dbReference>
<feature type="binding site" evidence="11">
    <location>
        <position position="424"/>
    </location>
    <ligand>
        <name>ATP</name>
        <dbReference type="ChEBI" id="CHEBI:30616"/>
    </ligand>
</feature>
<dbReference type="InterPro" id="IPR013083">
    <property type="entry name" value="Znf_RING/FYVE/PHD"/>
</dbReference>
<dbReference type="Gene3D" id="1.10.510.10">
    <property type="entry name" value="Transferase(Phosphotransferase) domain 1"/>
    <property type="match status" value="2"/>
</dbReference>
<dbReference type="PANTHER" id="PTHR45647">
    <property type="entry name" value="OS02G0152300 PROTEIN"/>
    <property type="match status" value="1"/>
</dbReference>
<comment type="function">
    <text evidence="2">Functions as an E3 ubiquitin ligase.</text>
</comment>
<feature type="domain" description="U-box" evidence="15">
    <location>
        <begin position="682"/>
        <end position="755"/>
    </location>
</feature>
<dbReference type="InterPro" id="IPR011009">
    <property type="entry name" value="Kinase-like_dom_sf"/>
</dbReference>
<proteinExistence type="predicted"/>
<keyword evidence="12" id="KW-0175">Coiled coil</keyword>
<dbReference type="PANTHER" id="PTHR45647:SF95">
    <property type="entry name" value="U-BOX DOMAIN-CONTAINING PROTEIN"/>
    <property type="match status" value="1"/>
</dbReference>
<dbReference type="InterPro" id="IPR014729">
    <property type="entry name" value="Rossmann-like_a/b/a_fold"/>
</dbReference>
<feature type="compositionally biased region" description="Low complexity" evidence="13">
    <location>
        <begin position="946"/>
        <end position="957"/>
    </location>
</feature>
<dbReference type="SUPFAM" id="SSF57850">
    <property type="entry name" value="RING/U-box"/>
    <property type="match status" value="1"/>
</dbReference>